<feature type="compositionally biased region" description="Basic and acidic residues" evidence="1">
    <location>
        <begin position="79"/>
        <end position="88"/>
    </location>
</feature>
<sequence>MLETHLVSSYRISPPGCTQVSITDYNEVSHLYKAARLKLTVVRLLDEHVSRASMVPLARRGWGAQQDSHAGHRARRRPVIIEESKESGSDDSENTEPNMS</sequence>
<keyword evidence="3" id="KW-1185">Reference proteome</keyword>
<reference evidence="2 3" key="1">
    <citation type="journal article" date="2014" name="PLoS ONE">
        <title>Global Analysis of Gene Expression Profiles in Physic Nut (Jatropha curcas L.) Seedlings Exposed to Salt Stress.</title>
        <authorList>
            <person name="Zhang L."/>
            <person name="Zhang C."/>
            <person name="Wu P."/>
            <person name="Chen Y."/>
            <person name="Li M."/>
            <person name="Jiang H."/>
            <person name="Wu G."/>
        </authorList>
    </citation>
    <scope>NUCLEOTIDE SEQUENCE [LARGE SCALE GENOMIC DNA]</scope>
    <source>
        <strain evidence="3">cv. GZQX0401</strain>
        <tissue evidence="2">Young leaves</tissue>
    </source>
</reference>
<feature type="region of interest" description="Disordered" evidence="1">
    <location>
        <begin position="60"/>
        <end position="100"/>
    </location>
</feature>
<accession>A0A067JDE6</accession>
<protein>
    <submittedName>
        <fullName evidence="2">Uncharacterized protein</fullName>
    </submittedName>
</protein>
<dbReference type="AlphaFoldDB" id="A0A067JDE6"/>
<name>A0A067JDE6_JATCU</name>
<evidence type="ECO:0000313" key="3">
    <source>
        <dbReference type="Proteomes" id="UP000027138"/>
    </source>
</evidence>
<proteinExistence type="predicted"/>
<gene>
    <name evidence="2" type="ORF">JCGZ_03525</name>
</gene>
<organism evidence="2 3">
    <name type="scientific">Jatropha curcas</name>
    <name type="common">Barbados nut</name>
    <dbReference type="NCBI Taxonomy" id="180498"/>
    <lineage>
        <taxon>Eukaryota</taxon>
        <taxon>Viridiplantae</taxon>
        <taxon>Streptophyta</taxon>
        <taxon>Embryophyta</taxon>
        <taxon>Tracheophyta</taxon>
        <taxon>Spermatophyta</taxon>
        <taxon>Magnoliopsida</taxon>
        <taxon>eudicotyledons</taxon>
        <taxon>Gunneridae</taxon>
        <taxon>Pentapetalae</taxon>
        <taxon>rosids</taxon>
        <taxon>fabids</taxon>
        <taxon>Malpighiales</taxon>
        <taxon>Euphorbiaceae</taxon>
        <taxon>Crotonoideae</taxon>
        <taxon>Jatropheae</taxon>
        <taxon>Jatropha</taxon>
    </lineage>
</organism>
<evidence type="ECO:0000256" key="1">
    <source>
        <dbReference type="SAM" id="MobiDB-lite"/>
    </source>
</evidence>
<evidence type="ECO:0000313" key="2">
    <source>
        <dbReference type="EMBL" id="KDP21881.1"/>
    </source>
</evidence>
<dbReference type="EMBL" id="KK915550">
    <property type="protein sequence ID" value="KDP21881.1"/>
    <property type="molecule type" value="Genomic_DNA"/>
</dbReference>
<dbReference type="Proteomes" id="UP000027138">
    <property type="component" value="Unassembled WGS sequence"/>
</dbReference>